<sequence length="275" mass="31185">MPPPQQPPSRINLSISTLVWHETPSKFYLDGEEPQEMGRYELESQPIKLRRPTWSNEMRCFVFAPKGDDYASEYGREKSAGRLGIFHAEHGTNGAWGQGSGVPPLLFLHRISNPRPYVATLRDKDFNEYEADQPPFGFLTCGEGNPSQSFRSGAPHLQLDMPDLGYRFDAWDSDSESLEQPLDEDGAMSYVGWSKPWTGEITYRVRAGSKEASMTWEKEIWDHEERWGVRLELEPDSRALNGKNTLGKDGLSSYAVRATLLEVYVKPDFIVSATF</sequence>
<accession>K5V8I6</accession>
<gene>
    <name evidence="1" type="ORF">PHACADRAFT_249370</name>
</gene>
<organism evidence="1 2">
    <name type="scientific">Phanerochaete carnosa (strain HHB-10118-sp)</name>
    <name type="common">White-rot fungus</name>
    <name type="synonym">Peniophora carnosa</name>
    <dbReference type="NCBI Taxonomy" id="650164"/>
    <lineage>
        <taxon>Eukaryota</taxon>
        <taxon>Fungi</taxon>
        <taxon>Dikarya</taxon>
        <taxon>Basidiomycota</taxon>
        <taxon>Agaricomycotina</taxon>
        <taxon>Agaricomycetes</taxon>
        <taxon>Polyporales</taxon>
        <taxon>Phanerochaetaceae</taxon>
        <taxon>Phanerochaete</taxon>
    </lineage>
</organism>
<dbReference type="Proteomes" id="UP000008370">
    <property type="component" value="Unassembled WGS sequence"/>
</dbReference>
<evidence type="ECO:0000313" key="1">
    <source>
        <dbReference type="EMBL" id="EKM59131.1"/>
    </source>
</evidence>
<proteinExistence type="predicted"/>
<dbReference type="EMBL" id="JH930469">
    <property type="protein sequence ID" value="EKM59131.1"/>
    <property type="molecule type" value="Genomic_DNA"/>
</dbReference>
<keyword evidence="2" id="KW-1185">Reference proteome</keyword>
<name>K5V8I6_PHACS</name>
<reference evidence="1 2" key="1">
    <citation type="journal article" date="2012" name="BMC Genomics">
        <title>Comparative genomics of the white-rot fungi, Phanerochaete carnosa and P. chrysosporium, to elucidate the genetic basis of the distinct wood types they colonize.</title>
        <authorList>
            <person name="Suzuki H."/>
            <person name="MacDonald J."/>
            <person name="Syed K."/>
            <person name="Salamov A."/>
            <person name="Hori C."/>
            <person name="Aerts A."/>
            <person name="Henrissat B."/>
            <person name="Wiebenga A."/>
            <person name="vanKuyk P.A."/>
            <person name="Barry K."/>
            <person name="Lindquist E."/>
            <person name="LaButti K."/>
            <person name="Lapidus A."/>
            <person name="Lucas S."/>
            <person name="Coutinho P."/>
            <person name="Gong Y."/>
            <person name="Samejima M."/>
            <person name="Mahadevan R."/>
            <person name="Abou-Zaid M."/>
            <person name="de Vries R.P."/>
            <person name="Igarashi K."/>
            <person name="Yadav J.S."/>
            <person name="Grigoriev I.V."/>
            <person name="Master E.R."/>
        </authorList>
    </citation>
    <scope>NUCLEOTIDE SEQUENCE [LARGE SCALE GENOMIC DNA]</scope>
    <source>
        <strain evidence="1 2">HHB-10118-sp</strain>
    </source>
</reference>
<dbReference type="RefSeq" id="XP_007391703.1">
    <property type="nucleotide sequence ID" value="XM_007391641.1"/>
</dbReference>
<dbReference type="GeneID" id="18914649"/>
<dbReference type="OrthoDB" id="10443783at2759"/>
<dbReference type="HOGENOM" id="CLU_1012331_0_0_1"/>
<evidence type="ECO:0000313" key="2">
    <source>
        <dbReference type="Proteomes" id="UP000008370"/>
    </source>
</evidence>
<dbReference type="InParanoid" id="K5V8I6"/>
<dbReference type="KEGG" id="pco:PHACADRAFT_249370"/>
<protein>
    <submittedName>
        <fullName evidence="1">Uncharacterized protein</fullName>
    </submittedName>
</protein>
<dbReference type="AlphaFoldDB" id="K5V8I6"/>